<feature type="transmembrane region" description="Helical" evidence="1">
    <location>
        <begin position="66"/>
        <end position="88"/>
    </location>
</feature>
<evidence type="ECO:0000256" key="1">
    <source>
        <dbReference type="SAM" id="Phobius"/>
    </source>
</evidence>
<dbReference type="EMBL" id="PCYK01000029">
    <property type="protein sequence ID" value="PIR45767.1"/>
    <property type="molecule type" value="Genomic_DNA"/>
</dbReference>
<reference evidence="2 3" key="1">
    <citation type="submission" date="2017-09" db="EMBL/GenBank/DDBJ databases">
        <title>Depth-based differentiation of microbial function through sediment-hosted aquifers and enrichment of novel symbionts in the deep terrestrial subsurface.</title>
        <authorList>
            <person name="Probst A.J."/>
            <person name="Ladd B."/>
            <person name="Jarett J.K."/>
            <person name="Geller-Mcgrath D.E."/>
            <person name="Sieber C.M."/>
            <person name="Emerson J.B."/>
            <person name="Anantharaman K."/>
            <person name="Thomas B.C."/>
            <person name="Malmstrom R."/>
            <person name="Stieglmeier M."/>
            <person name="Klingl A."/>
            <person name="Woyke T."/>
            <person name="Ryan C.M."/>
            <person name="Banfield J.F."/>
        </authorList>
    </citation>
    <scope>NUCLEOTIDE SEQUENCE [LARGE SCALE GENOMIC DNA]</scope>
    <source>
        <strain evidence="2">CG10_big_fil_rev_8_21_14_0_10_49_38</strain>
    </source>
</reference>
<keyword evidence="1" id="KW-1133">Transmembrane helix</keyword>
<feature type="transmembrane region" description="Helical" evidence="1">
    <location>
        <begin position="109"/>
        <end position="132"/>
    </location>
</feature>
<sequence>MKRLFLTKMNSWLAWGLILVAVVLFLVPVALGAEETEQGGLVPCGFGSAGPEDCGLDDLLILAQNVMNFMMFKLALPIAVVLIIWAGGKMVVYSTTPGEYKKSLKMIQNVAWGLFIMFAAYVIIQQGLSFFIDDDPDNPINQAQDRVFRDQP</sequence>
<evidence type="ECO:0000313" key="3">
    <source>
        <dbReference type="Proteomes" id="UP000230431"/>
    </source>
</evidence>
<name>A0A2H0RH33_9BACT</name>
<accession>A0A2H0RH33</accession>
<dbReference type="AlphaFoldDB" id="A0A2H0RH33"/>
<comment type="caution">
    <text evidence="2">The sequence shown here is derived from an EMBL/GenBank/DDBJ whole genome shotgun (WGS) entry which is preliminary data.</text>
</comment>
<proteinExistence type="predicted"/>
<protein>
    <submittedName>
        <fullName evidence="2">Uncharacterized protein</fullName>
    </submittedName>
</protein>
<keyword evidence="1" id="KW-0472">Membrane</keyword>
<keyword evidence="1" id="KW-0812">Transmembrane</keyword>
<evidence type="ECO:0000313" key="2">
    <source>
        <dbReference type="EMBL" id="PIR45767.1"/>
    </source>
</evidence>
<organism evidence="2 3">
    <name type="scientific">Candidatus Vogelbacteria bacterium CG10_big_fil_rev_8_21_14_0_10_49_38</name>
    <dbReference type="NCBI Taxonomy" id="1975043"/>
    <lineage>
        <taxon>Bacteria</taxon>
        <taxon>Candidatus Vogeliibacteriota</taxon>
    </lineage>
</organism>
<gene>
    <name evidence="2" type="ORF">COV08_03280</name>
</gene>
<dbReference type="Proteomes" id="UP000230431">
    <property type="component" value="Unassembled WGS sequence"/>
</dbReference>